<comment type="caution">
    <text evidence="2">The sequence shown here is derived from an EMBL/GenBank/DDBJ whole genome shotgun (WGS) entry which is preliminary data.</text>
</comment>
<dbReference type="AlphaFoldDB" id="A0A934R2N7"/>
<evidence type="ECO:0000256" key="1">
    <source>
        <dbReference type="SAM" id="SignalP"/>
    </source>
</evidence>
<keyword evidence="3" id="KW-1185">Reference proteome</keyword>
<protein>
    <recommendedName>
        <fullName evidence="4">DUF4832 domain-containing protein</fullName>
    </recommendedName>
</protein>
<dbReference type="RefSeq" id="WP_200350146.1">
    <property type="nucleotide sequence ID" value="NZ_BAABHZ010000005.1"/>
</dbReference>
<dbReference type="SUPFAM" id="SSF51445">
    <property type="entry name" value="(Trans)glycosidases"/>
    <property type="match status" value="1"/>
</dbReference>
<sequence length="413" mass="45932">MKRMSGTLAAACLLLMATVVKAEEWKAFRVKPTVAAVQPMTGLVLWSDSEHAATAPIQLEFCYLPYSAVMKGPESYDWTAVDRQLAAVAKRKHQAILRFWDTYPAKPSGVPAYIRNSPGWRGKTADSEGEATGFPDWGNAAWQEAHLAFFKAFAARYDKDPRLAFLQCGFGLWSEYHIYDGPFESGLTFPDRAYQARFLNHMAACFKQTHWMISIDAADAEIGPFLQDKKLKSLPFGLFDDSFLAKEHPKVNAPRWKFFGADRWQTSPGGGELSYYNDRDQREALSKKGPNGESLESASARFHTSFMIGNDQPQYADMARIGQVGRAMGYRFRLDSAKRSAKAVKLTFSNTGVAPIYYDAYPAYAGAEAKTSLKGLLPGQKRTVVIPTKVKNGNVTIRSTRLVPGQKIGFSVK</sequence>
<evidence type="ECO:0000313" key="3">
    <source>
        <dbReference type="Proteomes" id="UP000600139"/>
    </source>
</evidence>
<dbReference type="InterPro" id="IPR017853">
    <property type="entry name" value="GH"/>
</dbReference>
<accession>A0A934R2N7</accession>
<dbReference type="Gene3D" id="3.20.20.80">
    <property type="entry name" value="Glycosidases"/>
    <property type="match status" value="1"/>
</dbReference>
<gene>
    <name evidence="2" type="ORF">JIN84_06105</name>
</gene>
<organism evidence="2 3">
    <name type="scientific">Luteolibacter yonseiensis</name>
    <dbReference type="NCBI Taxonomy" id="1144680"/>
    <lineage>
        <taxon>Bacteria</taxon>
        <taxon>Pseudomonadati</taxon>
        <taxon>Verrucomicrobiota</taxon>
        <taxon>Verrucomicrobiia</taxon>
        <taxon>Verrucomicrobiales</taxon>
        <taxon>Verrucomicrobiaceae</taxon>
        <taxon>Luteolibacter</taxon>
    </lineage>
</organism>
<dbReference type="Proteomes" id="UP000600139">
    <property type="component" value="Unassembled WGS sequence"/>
</dbReference>
<evidence type="ECO:0000313" key="2">
    <source>
        <dbReference type="EMBL" id="MBK1815176.1"/>
    </source>
</evidence>
<dbReference type="EMBL" id="JAENIK010000005">
    <property type="protein sequence ID" value="MBK1815176.1"/>
    <property type="molecule type" value="Genomic_DNA"/>
</dbReference>
<reference evidence="2" key="1">
    <citation type="submission" date="2021-01" db="EMBL/GenBank/DDBJ databases">
        <title>Modified the classification status of verrucomicrobia.</title>
        <authorList>
            <person name="Feng X."/>
        </authorList>
    </citation>
    <scope>NUCLEOTIDE SEQUENCE</scope>
    <source>
        <strain evidence="2">JCM 18052</strain>
    </source>
</reference>
<feature type="signal peptide" evidence="1">
    <location>
        <begin position="1"/>
        <end position="22"/>
    </location>
</feature>
<evidence type="ECO:0008006" key="4">
    <source>
        <dbReference type="Google" id="ProtNLM"/>
    </source>
</evidence>
<keyword evidence="1" id="KW-0732">Signal</keyword>
<proteinExistence type="predicted"/>
<name>A0A934R2N7_9BACT</name>
<feature type="chain" id="PRO_5037067291" description="DUF4832 domain-containing protein" evidence="1">
    <location>
        <begin position="23"/>
        <end position="413"/>
    </location>
</feature>